<keyword evidence="1" id="KW-0560">Oxidoreductase</keyword>
<dbReference type="Proteomes" id="UP000265566">
    <property type="component" value="Chromosome 7"/>
</dbReference>
<proteinExistence type="predicted"/>
<dbReference type="AlphaFoldDB" id="A0A396H7X9"/>
<dbReference type="Gramene" id="rna43626">
    <property type="protein sequence ID" value="RHN48863.1"/>
    <property type="gene ID" value="gene43626"/>
</dbReference>
<evidence type="ECO:0000313" key="1">
    <source>
        <dbReference type="EMBL" id="RHN48863.1"/>
    </source>
</evidence>
<accession>A0A396H7X9</accession>
<name>A0A396H7X9_MEDTR</name>
<sequence>MTQQGVTLWWHAHTSVVCATVHSAFIIQPRSGRFSFSKPYKENWLEDHSTSSESIFIS</sequence>
<evidence type="ECO:0000313" key="2">
    <source>
        <dbReference type="Proteomes" id="UP000265566"/>
    </source>
</evidence>
<reference evidence="2" key="1">
    <citation type="journal article" date="2018" name="Nat. Plants">
        <title>Whole-genome landscape of Medicago truncatula symbiotic genes.</title>
        <authorList>
            <person name="Pecrix Y."/>
            <person name="Staton S.E."/>
            <person name="Sallet E."/>
            <person name="Lelandais-Briere C."/>
            <person name="Moreau S."/>
            <person name="Carrere S."/>
            <person name="Blein T."/>
            <person name="Jardinaud M.F."/>
            <person name="Latrasse D."/>
            <person name="Zouine M."/>
            <person name="Zahm M."/>
            <person name="Kreplak J."/>
            <person name="Mayjonade B."/>
            <person name="Satge C."/>
            <person name="Perez M."/>
            <person name="Cauet S."/>
            <person name="Marande W."/>
            <person name="Chantry-Darmon C."/>
            <person name="Lopez-Roques C."/>
            <person name="Bouchez O."/>
            <person name="Berard A."/>
            <person name="Debelle F."/>
            <person name="Munos S."/>
            <person name="Bendahmane A."/>
            <person name="Berges H."/>
            <person name="Niebel A."/>
            <person name="Buitink J."/>
            <person name="Frugier F."/>
            <person name="Benhamed M."/>
            <person name="Crespi M."/>
            <person name="Gouzy J."/>
            <person name="Gamas P."/>
        </authorList>
    </citation>
    <scope>NUCLEOTIDE SEQUENCE [LARGE SCALE GENOMIC DNA]</scope>
    <source>
        <strain evidence="2">cv. Jemalong A17</strain>
    </source>
</reference>
<gene>
    <name evidence="1" type="ORF">MtrunA17_Chr7g0268321</name>
</gene>
<dbReference type="GO" id="GO:0052716">
    <property type="term" value="F:hydroquinone:oxygen oxidoreductase activity"/>
    <property type="evidence" value="ECO:0007669"/>
    <property type="project" value="UniProtKB-EC"/>
</dbReference>
<protein>
    <submittedName>
        <fullName evidence="1">Putative laccase</fullName>
        <ecNumber evidence="1">1.10.3.2</ecNumber>
    </submittedName>
</protein>
<dbReference type="EMBL" id="PSQE01000007">
    <property type="protein sequence ID" value="RHN48863.1"/>
    <property type="molecule type" value="Genomic_DNA"/>
</dbReference>
<dbReference type="EC" id="1.10.3.2" evidence="1"/>
<organism evidence="1 2">
    <name type="scientific">Medicago truncatula</name>
    <name type="common">Barrel medic</name>
    <name type="synonym">Medicago tribuloides</name>
    <dbReference type="NCBI Taxonomy" id="3880"/>
    <lineage>
        <taxon>Eukaryota</taxon>
        <taxon>Viridiplantae</taxon>
        <taxon>Streptophyta</taxon>
        <taxon>Embryophyta</taxon>
        <taxon>Tracheophyta</taxon>
        <taxon>Spermatophyta</taxon>
        <taxon>Magnoliopsida</taxon>
        <taxon>eudicotyledons</taxon>
        <taxon>Gunneridae</taxon>
        <taxon>Pentapetalae</taxon>
        <taxon>rosids</taxon>
        <taxon>fabids</taxon>
        <taxon>Fabales</taxon>
        <taxon>Fabaceae</taxon>
        <taxon>Papilionoideae</taxon>
        <taxon>50 kb inversion clade</taxon>
        <taxon>NPAAA clade</taxon>
        <taxon>Hologalegina</taxon>
        <taxon>IRL clade</taxon>
        <taxon>Trifolieae</taxon>
        <taxon>Medicago</taxon>
    </lineage>
</organism>
<comment type="caution">
    <text evidence="1">The sequence shown here is derived from an EMBL/GenBank/DDBJ whole genome shotgun (WGS) entry which is preliminary data.</text>
</comment>